<evidence type="ECO:0000313" key="3">
    <source>
        <dbReference type="Proteomes" id="UP000028483"/>
    </source>
</evidence>
<comment type="caution">
    <text evidence="2">The sequence shown here is derived from an EMBL/GenBank/DDBJ whole genome shotgun (WGS) entry which is preliminary data.</text>
</comment>
<name>A0A077P8M3_XENBV</name>
<organism evidence="2 3">
    <name type="scientific">Xenorhabdus bovienii str. oregonense</name>
    <dbReference type="NCBI Taxonomy" id="1398202"/>
    <lineage>
        <taxon>Bacteria</taxon>
        <taxon>Pseudomonadati</taxon>
        <taxon>Pseudomonadota</taxon>
        <taxon>Gammaproteobacteria</taxon>
        <taxon>Enterobacterales</taxon>
        <taxon>Morganellaceae</taxon>
        <taxon>Xenorhabdus</taxon>
    </lineage>
</organism>
<feature type="domain" description="Transposase IS4-like" evidence="1">
    <location>
        <begin position="6"/>
        <end position="38"/>
    </location>
</feature>
<proteinExistence type="predicted"/>
<protein>
    <submittedName>
        <fullName evidence="2">Transposase</fullName>
    </submittedName>
</protein>
<dbReference type="GO" id="GO:0003677">
    <property type="term" value="F:DNA binding"/>
    <property type="evidence" value="ECO:0007669"/>
    <property type="project" value="InterPro"/>
</dbReference>
<dbReference type="EMBL" id="CBSX010000192">
    <property type="protein sequence ID" value="CDH07485.1"/>
    <property type="molecule type" value="Genomic_DNA"/>
</dbReference>
<dbReference type="AlphaFoldDB" id="A0A077P8M3"/>
<dbReference type="HOGENOM" id="CLU_055261_13_3_6"/>
<dbReference type="Proteomes" id="UP000028483">
    <property type="component" value="Unassembled WGS sequence"/>
</dbReference>
<dbReference type="Pfam" id="PF01609">
    <property type="entry name" value="DDE_Tnp_1"/>
    <property type="match status" value="1"/>
</dbReference>
<accession>A0A077P8M3</accession>
<dbReference type="InterPro" id="IPR002559">
    <property type="entry name" value="Transposase_11"/>
</dbReference>
<dbReference type="GO" id="GO:0004803">
    <property type="term" value="F:transposase activity"/>
    <property type="evidence" value="ECO:0007669"/>
    <property type="project" value="InterPro"/>
</dbReference>
<evidence type="ECO:0000259" key="1">
    <source>
        <dbReference type="Pfam" id="PF01609"/>
    </source>
</evidence>
<reference evidence="2" key="1">
    <citation type="submission" date="2013-07" db="EMBL/GenBank/DDBJ databases">
        <title>Sub-species coevolution in mutualistic symbiosis.</title>
        <authorList>
            <person name="Murfin K."/>
            <person name="Klassen J."/>
            <person name="Lee M."/>
            <person name="Forst S."/>
            <person name="Stock P."/>
            <person name="Goodrich-Blair H."/>
        </authorList>
    </citation>
    <scope>NUCLEOTIDE SEQUENCE [LARGE SCALE GENOMIC DNA]</scope>
    <source>
        <strain evidence="2">Oregonense</strain>
    </source>
</reference>
<sequence length="48" mass="5950">MIPYDKTLYKQRYKIENMFAKIKDWRRIATRYDRCAHSFMSATRNFLA</sequence>
<evidence type="ECO:0000313" key="2">
    <source>
        <dbReference type="EMBL" id="CDH07485.1"/>
    </source>
</evidence>
<gene>
    <name evidence="2" type="ORF">XBO1_290078</name>
</gene>
<dbReference type="GO" id="GO:0006313">
    <property type="term" value="P:DNA transposition"/>
    <property type="evidence" value="ECO:0007669"/>
    <property type="project" value="InterPro"/>
</dbReference>